<gene>
    <name evidence="14" type="ORF">HCJ96_08060</name>
</gene>
<evidence type="ECO:0000256" key="7">
    <source>
        <dbReference type="ARBA" id="ARBA00023077"/>
    </source>
</evidence>
<evidence type="ECO:0000256" key="6">
    <source>
        <dbReference type="ARBA" id="ARBA00022729"/>
    </source>
</evidence>
<evidence type="ECO:0000256" key="10">
    <source>
        <dbReference type="ARBA" id="ARBA00023237"/>
    </source>
</evidence>
<evidence type="ECO:0000256" key="11">
    <source>
        <dbReference type="RuleBase" id="RU003357"/>
    </source>
</evidence>
<dbReference type="PROSITE" id="PS01156">
    <property type="entry name" value="TONB_DEPENDENT_REC_2"/>
    <property type="match status" value="1"/>
</dbReference>
<evidence type="ECO:0000256" key="2">
    <source>
        <dbReference type="ARBA" id="ARBA00008143"/>
    </source>
</evidence>
<dbReference type="PANTHER" id="PTHR30069">
    <property type="entry name" value="TONB-DEPENDENT OUTER MEMBRANE RECEPTOR"/>
    <property type="match status" value="1"/>
</dbReference>
<keyword evidence="10" id="KW-0998">Cell outer membrane</keyword>
<comment type="similarity">
    <text evidence="2">Belongs to the TonB-dependent receptor family. Hemoglobin/haptoglobin binding protein subfamily.</text>
</comment>
<comment type="subcellular location">
    <subcellularLocation>
        <location evidence="1">Cell outer membrane</location>
        <topology evidence="1">Multi-pass membrane protein</topology>
    </subcellularLocation>
</comment>
<evidence type="ECO:0000313" key="14">
    <source>
        <dbReference type="EMBL" id="NMH59966.1"/>
    </source>
</evidence>
<protein>
    <submittedName>
        <fullName evidence="14">TonB-dependent receptor</fullName>
    </submittedName>
</protein>
<evidence type="ECO:0000256" key="8">
    <source>
        <dbReference type="ARBA" id="ARBA00023136"/>
    </source>
</evidence>
<dbReference type="InterPro" id="IPR000531">
    <property type="entry name" value="Beta-barrel_TonB"/>
</dbReference>
<evidence type="ECO:0000313" key="15">
    <source>
        <dbReference type="Proteomes" id="UP000709336"/>
    </source>
</evidence>
<dbReference type="EMBL" id="JAATNW010000004">
    <property type="protein sequence ID" value="NMH59966.1"/>
    <property type="molecule type" value="Genomic_DNA"/>
</dbReference>
<dbReference type="InterPro" id="IPR037066">
    <property type="entry name" value="Plug_dom_sf"/>
</dbReference>
<dbReference type="Gene3D" id="2.170.130.10">
    <property type="entry name" value="TonB-dependent receptor, plug domain"/>
    <property type="match status" value="1"/>
</dbReference>
<evidence type="ECO:0000259" key="13">
    <source>
        <dbReference type="Pfam" id="PF07715"/>
    </source>
</evidence>
<accession>A0ABX1R225</accession>
<evidence type="ECO:0000256" key="9">
    <source>
        <dbReference type="ARBA" id="ARBA00023170"/>
    </source>
</evidence>
<evidence type="ECO:0000256" key="1">
    <source>
        <dbReference type="ARBA" id="ARBA00004571"/>
    </source>
</evidence>
<comment type="caution">
    <text evidence="14">The sequence shown here is derived from an EMBL/GenBank/DDBJ whole genome shotgun (WGS) entry which is preliminary data.</text>
</comment>
<organism evidence="14 15">
    <name type="scientific">Alteromonas ponticola</name>
    <dbReference type="NCBI Taxonomy" id="2720613"/>
    <lineage>
        <taxon>Bacteria</taxon>
        <taxon>Pseudomonadati</taxon>
        <taxon>Pseudomonadota</taxon>
        <taxon>Gammaproteobacteria</taxon>
        <taxon>Alteromonadales</taxon>
        <taxon>Alteromonadaceae</taxon>
        <taxon>Alteromonas/Salinimonas group</taxon>
        <taxon>Alteromonas</taxon>
    </lineage>
</organism>
<dbReference type="Gene3D" id="2.40.170.20">
    <property type="entry name" value="TonB-dependent receptor, beta-barrel domain"/>
    <property type="match status" value="1"/>
</dbReference>
<evidence type="ECO:0000256" key="4">
    <source>
        <dbReference type="ARBA" id="ARBA00022452"/>
    </source>
</evidence>
<evidence type="ECO:0000256" key="3">
    <source>
        <dbReference type="ARBA" id="ARBA00022448"/>
    </source>
</evidence>
<dbReference type="InterPro" id="IPR012910">
    <property type="entry name" value="Plug_dom"/>
</dbReference>
<dbReference type="PANTHER" id="PTHR30069:SF29">
    <property type="entry name" value="HEMOGLOBIN AND HEMOGLOBIN-HAPTOGLOBIN-BINDING PROTEIN 1-RELATED"/>
    <property type="match status" value="1"/>
</dbReference>
<dbReference type="Pfam" id="PF00593">
    <property type="entry name" value="TonB_dep_Rec_b-barrel"/>
    <property type="match status" value="1"/>
</dbReference>
<proteinExistence type="inferred from homology"/>
<reference evidence="14 15" key="1">
    <citation type="submission" date="2020-03" db="EMBL/GenBank/DDBJ databases">
        <title>Alteromonas ponticola sp. nov., isolated from seawater.</title>
        <authorList>
            <person name="Yoon J.-H."/>
            <person name="Kim Y.-O."/>
        </authorList>
    </citation>
    <scope>NUCLEOTIDE SEQUENCE [LARGE SCALE GENOMIC DNA]</scope>
    <source>
        <strain evidence="14 15">MYP5</strain>
    </source>
</reference>
<keyword evidence="4" id="KW-1134">Transmembrane beta strand</keyword>
<feature type="domain" description="TonB-dependent receptor-like beta-barrel" evidence="12">
    <location>
        <begin position="248"/>
        <end position="600"/>
    </location>
</feature>
<keyword evidence="7 11" id="KW-0798">TonB box</keyword>
<keyword evidence="8 11" id="KW-0472">Membrane</keyword>
<evidence type="ECO:0000256" key="5">
    <source>
        <dbReference type="ARBA" id="ARBA00022692"/>
    </source>
</evidence>
<evidence type="ECO:0000259" key="12">
    <source>
        <dbReference type="Pfam" id="PF00593"/>
    </source>
</evidence>
<dbReference type="Proteomes" id="UP000709336">
    <property type="component" value="Unassembled WGS sequence"/>
</dbReference>
<keyword evidence="9 14" id="KW-0675">Receptor</keyword>
<keyword evidence="6" id="KW-0732">Signal</keyword>
<feature type="domain" description="TonB-dependent receptor plug" evidence="13">
    <location>
        <begin position="47"/>
        <end position="145"/>
    </location>
</feature>
<name>A0ABX1R225_9ALTE</name>
<dbReference type="Pfam" id="PF07715">
    <property type="entry name" value="Plug"/>
    <property type="match status" value="1"/>
</dbReference>
<dbReference type="RefSeq" id="WP_169210535.1">
    <property type="nucleotide sequence ID" value="NZ_JAATNW010000004.1"/>
</dbReference>
<dbReference type="InterPro" id="IPR039426">
    <property type="entry name" value="TonB-dep_rcpt-like"/>
</dbReference>
<keyword evidence="3" id="KW-0813">Transport</keyword>
<dbReference type="SUPFAM" id="SSF56935">
    <property type="entry name" value="Porins"/>
    <property type="match status" value="1"/>
</dbReference>
<keyword evidence="5" id="KW-0812">Transmembrane</keyword>
<keyword evidence="15" id="KW-1185">Reference proteome</keyword>
<dbReference type="InterPro" id="IPR036942">
    <property type="entry name" value="Beta-barrel_TonB_sf"/>
</dbReference>
<sequence length="629" mass="70334">MLHASSSRFFFLTCAITSCPVFADVWENEIRIEIVGEAPDYASAIVGIVPSENIIDQTQFSSDSLASLLKDSPSLNLNGQGGLFQTINIRGFARWRIQMLVEGVPIYTERRAGTGVEFVSPSMIENAYVIPGAASTQLGSGAIGGGIDFSLQTPSQNALSLSYGPNNDYREALVKGSSDDQQFSWMVNHRHANNSHDGNGNSILDRFEKHSVVLRSQSDEGVLRDGLFLYSDANNVAKASADSPSERFTLYPTNQHWLAKAVFDWHNATVYAHKSSLTTHIDRPEKRFNSLVSDALTAGFYLSNQQQWSDWDIHWRAGLDSRLDVSVAEQEFDSLDQPVLQQQNVDAQQWEVYSAVDATVNVSTGRWATGARLAHMTQDDFISDITKRDINISAFAGYQHYLPAQWVVSGYLSRGYRVPSLTERFYFGSTPRGEIFGSTELATEQALNAEISLQRSTDSSTFYVSVFHQRISNYIERINLSDTLQQYQNIDNARINGVNYQYAYRFGIFGLEAETKLGGQWLQGERDNDLPIADITPDQHRFSVTLFTADSHAFFAFTHRASSSEEVTGELPTNPVNLLEAGYNHAFTDEWTLALHALNLTDEQYVTSRDDLAPFARGREFVISTQYSF</sequence>
<dbReference type="InterPro" id="IPR010917">
    <property type="entry name" value="TonB_rcpt_CS"/>
</dbReference>